<dbReference type="InterPro" id="IPR035938">
    <property type="entry name" value="Hemerythrin-like_sf"/>
</dbReference>
<dbReference type="NCBIfam" id="TIGR02481">
    <property type="entry name" value="hemeryth_dom"/>
    <property type="match status" value="1"/>
</dbReference>
<dbReference type="CDD" id="cd12107">
    <property type="entry name" value="Hemerythrin"/>
    <property type="match status" value="1"/>
</dbReference>
<dbReference type="PANTHER" id="PTHR37164">
    <property type="entry name" value="BACTERIOHEMERYTHRIN"/>
    <property type="match status" value="1"/>
</dbReference>
<evidence type="ECO:0000256" key="2">
    <source>
        <dbReference type="ARBA" id="ARBA00022621"/>
    </source>
</evidence>
<evidence type="ECO:0000256" key="1">
    <source>
        <dbReference type="ARBA" id="ARBA00010587"/>
    </source>
</evidence>
<keyword evidence="4" id="KW-0408">Iron</keyword>
<keyword evidence="2" id="KW-0561">Oxygen transport</keyword>
<dbReference type="InterPro" id="IPR012312">
    <property type="entry name" value="Hemerythrin-like"/>
</dbReference>
<sequence>MAIIKWKQVYETGIVVLDKEHQELVKQINVLFEAVRDKRGNEVYADVVAMLDVYVLEHFAHEERLMQEYQFSGFEEHQQEHQRLVAAVEKRKTDHAAMDESAARELLNFLRTWLLEHIVKVDKRYGSFIESRGGRFVD</sequence>
<accession>A0A8J6UHT7</accession>
<organism evidence="6 7">
    <name type="scientific">Pelovirga terrestris</name>
    <dbReference type="NCBI Taxonomy" id="2771352"/>
    <lineage>
        <taxon>Bacteria</taxon>
        <taxon>Pseudomonadati</taxon>
        <taxon>Thermodesulfobacteriota</taxon>
        <taxon>Desulfuromonadia</taxon>
        <taxon>Geobacterales</taxon>
        <taxon>Geobacteraceae</taxon>
        <taxon>Pelovirga</taxon>
    </lineage>
</organism>
<comment type="similarity">
    <text evidence="1">Belongs to the hemerythrin family.</text>
</comment>
<dbReference type="SUPFAM" id="SSF47188">
    <property type="entry name" value="Hemerythrin-like"/>
    <property type="match status" value="1"/>
</dbReference>
<dbReference type="Pfam" id="PF01814">
    <property type="entry name" value="Hemerythrin"/>
    <property type="match status" value="1"/>
</dbReference>
<dbReference type="Proteomes" id="UP000632828">
    <property type="component" value="Unassembled WGS sequence"/>
</dbReference>
<evidence type="ECO:0000256" key="3">
    <source>
        <dbReference type="ARBA" id="ARBA00022723"/>
    </source>
</evidence>
<evidence type="ECO:0000313" key="7">
    <source>
        <dbReference type="Proteomes" id="UP000632828"/>
    </source>
</evidence>
<name>A0A8J6UHT7_9BACT</name>
<feature type="domain" description="Hemerythrin-like" evidence="5">
    <location>
        <begin position="12"/>
        <end position="125"/>
    </location>
</feature>
<keyword evidence="7" id="KW-1185">Reference proteome</keyword>
<comment type="caution">
    <text evidence="6">The sequence shown here is derived from an EMBL/GenBank/DDBJ whole genome shotgun (WGS) entry which is preliminary data.</text>
</comment>
<dbReference type="EMBL" id="JACWUN010000003">
    <property type="protein sequence ID" value="MBD1399810.1"/>
    <property type="molecule type" value="Genomic_DNA"/>
</dbReference>
<keyword evidence="3" id="KW-0479">Metal-binding</keyword>
<dbReference type="InterPro" id="IPR012827">
    <property type="entry name" value="Hemerythrin_metal-bd"/>
</dbReference>
<dbReference type="GO" id="GO:0005344">
    <property type="term" value="F:oxygen carrier activity"/>
    <property type="evidence" value="ECO:0007669"/>
    <property type="project" value="UniProtKB-KW"/>
</dbReference>
<reference evidence="6" key="1">
    <citation type="submission" date="2020-09" db="EMBL/GenBank/DDBJ databases">
        <title>Pelobacter alkaliphilus sp. nov., a novel anaerobic arsenate-reducing bacterium from terrestrial mud volcano.</title>
        <authorList>
            <person name="Khomyakova M.A."/>
            <person name="Merkel A.Y."/>
            <person name="Slobodkin A.I."/>
        </authorList>
    </citation>
    <scope>NUCLEOTIDE SEQUENCE</scope>
    <source>
        <strain evidence="6">M08fum</strain>
    </source>
</reference>
<protein>
    <submittedName>
        <fullName evidence="6">Hemerythrin family protein</fullName>
    </submittedName>
</protein>
<dbReference type="Gene3D" id="1.20.120.50">
    <property type="entry name" value="Hemerythrin-like"/>
    <property type="match status" value="1"/>
</dbReference>
<dbReference type="PANTHER" id="PTHR37164:SF1">
    <property type="entry name" value="BACTERIOHEMERYTHRIN"/>
    <property type="match status" value="1"/>
</dbReference>
<gene>
    <name evidence="6" type="ORF">ICT70_03920</name>
</gene>
<evidence type="ECO:0000256" key="4">
    <source>
        <dbReference type="ARBA" id="ARBA00023004"/>
    </source>
</evidence>
<dbReference type="InterPro" id="IPR016131">
    <property type="entry name" value="Haemerythrin_Fe_BS"/>
</dbReference>
<evidence type="ECO:0000313" key="6">
    <source>
        <dbReference type="EMBL" id="MBD1399810.1"/>
    </source>
</evidence>
<dbReference type="AlphaFoldDB" id="A0A8J6UHT7"/>
<dbReference type="NCBIfam" id="NF033749">
    <property type="entry name" value="bact_hemeryth"/>
    <property type="match status" value="1"/>
</dbReference>
<dbReference type="InterPro" id="IPR050669">
    <property type="entry name" value="Hemerythrin"/>
</dbReference>
<dbReference type="RefSeq" id="WP_191154077.1">
    <property type="nucleotide sequence ID" value="NZ_JACWUN010000003.1"/>
</dbReference>
<proteinExistence type="inferred from homology"/>
<dbReference type="GO" id="GO:0046872">
    <property type="term" value="F:metal ion binding"/>
    <property type="evidence" value="ECO:0007669"/>
    <property type="project" value="UniProtKB-KW"/>
</dbReference>
<keyword evidence="2" id="KW-0813">Transport</keyword>
<evidence type="ECO:0000259" key="5">
    <source>
        <dbReference type="Pfam" id="PF01814"/>
    </source>
</evidence>
<dbReference type="PROSITE" id="PS00550">
    <property type="entry name" value="HEMERYTHRINS"/>
    <property type="match status" value="1"/>
</dbReference>